<dbReference type="Pfam" id="PF03109">
    <property type="entry name" value="ABC1"/>
    <property type="match status" value="1"/>
</dbReference>
<evidence type="ECO:0000256" key="1">
    <source>
        <dbReference type="ARBA" id="ARBA00009670"/>
    </source>
</evidence>
<dbReference type="EMBL" id="JBHUMQ010000039">
    <property type="protein sequence ID" value="MFD2695165.1"/>
    <property type="molecule type" value="Genomic_DNA"/>
</dbReference>
<keyword evidence="2" id="KW-0472">Membrane</keyword>
<dbReference type="PANTHER" id="PTHR10566:SF113">
    <property type="entry name" value="PROTEIN ACTIVITY OF BC1 COMPLEX KINASE 7, CHLOROPLASTIC"/>
    <property type="match status" value="1"/>
</dbReference>
<dbReference type="InterPro" id="IPR011009">
    <property type="entry name" value="Kinase-like_dom_sf"/>
</dbReference>
<dbReference type="CDD" id="cd05121">
    <property type="entry name" value="ABC1_ADCK3-like"/>
    <property type="match status" value="1"/>
</dbReference>
<gene>
    <name evidence="4" type="ORF">ACFSUE_16280</name>
</gene>
<protein>
    <submittedName>
        <fullName evidence="4">ABC1 kinase family protein</fullName>
    </submittedName>
</protein>
<feature type="domain" description="Protein kinase" evidence="3">
    <location>
        <begin position="106"/>
        <end position="487"/>
    </location>
</feature>
<comment type="caution">
    <text evidence="4">The sequence shown here is derived from an EMBL/GenBank/DDBJ whole genome shotgun (WGS) entry which is preliminary data.</text>
</comment>
<keyword evidence="5" id="KW-1185">Reference proteome</keyword>
<keyword evidence="4" id="KW-0808">Transferase</keyword>
<sequence length="559" mass="63641">MIGKHIRHIKRYQEIVSVLVKYGFGYIVKDVGLFHLLSLPRQIVSDFSGNGNDQKSLGQRIRLMLEELGPTFIKLGQLLSLRTDILPEQIAEAMRGLQDRVTPINAQSVKQIMQQEFGTAVTDVFAQFDEQCIAAASIAQAHHAKLITGEEVAVKIRRPDIESVVENDIEILWDLASLVEKRYEWARTYQITDLVEEFSLAIRSELDYTMEARTTEKLYDFFKSDVNVIIPKVYRDYSTAKVLTLDYVHGYKYEELINRPPKDVSNKIICERLVRSFLDQALICGIFHGDPHPGNLFFFPDNKIGYIDFGQVGHLNESMKRDFGNLIIGLMKGNTELLFRTISTMTVMPDDLNERQLKGDLEGLREKYYRLPFKEVHIGKVISDVFAVTKKHHIGIPKNYTLLGKALITLEGLITSLDSDTNILELAEPYGQRLLIRRLDPSELSKKILMNGYDVVENSMRLPSLLRKTLTHLYKGKTRVEMKLPQLEVLLAKLDRAANRISFSIMLLSLSIILASIILGETFGSRSLITNVPIIGIAVTIVLFMFMIVLLSIFRSGRF</sequence>
<keyword evidence="2" id="KW-0812">Transmembrane</keyword>
<proteinExistence type="inferred from homology"/>
<dbReference type="GO" id="GO:0016301">
    <property type="term" value="F:kinase activity"/>
    <property type="evidence" value="ECO:0007669"/>
    <property type="project" value="UniProtKB-KW"/>
</dbReference>
<evidence type="ECO:0000313" key="5">
    <source>
        <dbReference type="Proteomes" id="UP001597399"/>
    </source>
</evidence>
<name>A0ABW5S9H0_9BACL</name>
<dbReference type="Proteomes" id="UP001597399">
    <property type="component" value="Unassembled WGS sequence"/>
</dbReference>
<dbReference type="InterPro" id="IPR050154">
    <property type="entry name" value="UbiB_kinase"/>
</dbReference>
<feature type="transmembrane region" description="Helical" evidence="2">
    <location>
        <begin position="532"/>
        <end position="554"/>
    </location>
</feature>
<evidence type="ECO:0000259" key="3">
    <source>
        <dbReference type="PROSITE" id="PS50011"/>
    </source>
</evidence>
<keyword evidence="2" id="KW-1133">Transmembrane helix</keyword>
<keyword evidence="4" id="KW-0418">Kinase</keyword>
<evidence type="ECO:0000313" key="4">
    <source>
        <dbReference type="EMBL" id="MFD2695165.1"/>
    </source>
</evidence>
<dbReference type="RefSeq" id="WP_253060784.1">
    <property type="nucleotide sequence ID" value="NZ_JAMXWM010000007.1"/>
</dbReference>
<dbReference type="SUPFAM" id="SSF56112">
    <property type="entry name" value="Protein kinase-like (PK-like)"/>
    <property type="match status" value="1"/>
</dbReference>
<dbReference type="InterPro" id="IPR004147">
    <property type="entry name" value="ABC1_dom"/>
</dbReference>
<dbReference type="PROSITE" id="PS50011">
    <property type="entry name" value="PROTEIN_KINASE_DOM"/>
    <property type="match status" value="1"/>
</dbReference>
<dbReference type="InterPro" id="IPR000719">
    <property type="entry name" value="Prot_kinase_dom"/>
</dbReference>
<reference evidence="5" key="1">
    <citation type="journal article" date="2019" name="Int. J. Syst. Evol. Microbiol.">
        <title>The Global Catalogue of Microorganisms (GCM) 10K type strain sequencing project: providing services to taxonomists for standard genome sequencing and annotation.</title>
        <authorList>
            <consortium name="The Broad Institute Genomics Platform"/>
            <consortium name="The Broad Institute Genome Sequencing Center for Infectious Disease"/>
            <person name="Wu L."/>
            <person name="Ma J."/>
        </authorList>
    </citation>
    <scope>NUCLEOTIDE SEQUENCE [LARGE SCALE GENOMIC DNA]</scope>
    <source>
        <strain evidence="5">TISTR 2466</strain>
    </source>
</reference>
<organism evidence="4 5">
    <name type="scientific">Sporolactobacillus shoreicorticis</name>
    <dbReference type="NCBI Taxonomy" id="1923877"/>
    <lineage>
        <taxon>Bacteria</taxon>
        <taxon>Bacillati</taxon>
        <taxon>Bacillota</taxon>
        <taxon>Bacilli</taxon>
        <taxon>Bacillales</taxon>
        <taxon>Sporolactobacillaceae</taxon>
        <taxon>Sporolactobacillus</taxon>
    </lineage>
</organism>
<comment type="similarity">
    <text evidence="1">Belongs to the protein kinase superfamily. ADCK protein kinase family.</text>
</comment>
<dbReference type="PANTHER" id="PTHR10566">
    <property type="entry name" value="CHAPERONE-ACTIVITY OF BC1 COMPLEX CABC1 -RELATED"/>
    <property type="match status" value="1"/>
</dbReference>
<evidence type="ECO:0000256" key="2">
    <source>
        <dbReference type="SAM" id="Phobius"/>
    </source>
</evidence>
<feature type="transmembrane region" description="Helical" evidence="2">
    <location>
        <begin position="501"/>
        <end position="520"/>
    </location>
</feature>
<accession>A0ABW5S9H0</accession>